<protein>
    <submittedName>
        <fullName evidence="2">BQ5605_C001g00146 protein</fullName>
    </submittedName>
</protein>
<evidence type="ECO:0000313" key="3">
    <source>
        <dbReference type="Proteomes" id="UP000249464"/>
    </source>
</evidence>
<reference evidence="2 3" key="1">
    <citation type="submission" date="2016-11" db="EMBL/GenBank/DDBJ databases">
        <authorList>
            <person name="Jaros S."/>
            <person name="Januszkiewicz K."/>
            <person name="Wedrychowicz H."/>
        </authorList>
    </citation>
    <scope>NUCLEOTIDE SEQUENCE [LARGE SCALE GENOMIC DNA]</scope>
</reference>
<name>A0A2X0P5E0_9BASI</name>
<dbReference type="EMBL" id="FQNC01000043">
    <property type="protein sequence ID" value="SGY44352.1"/>
    <property type="molecule type" value="Genomic_DNA"/>
</dbReference>
<organism evidence="2 3">
    <name type="scientific">Microbotryum silenes-dioicae</name>
    <dbReference type="NCBI Taxonomy" id="796604"/>
    <lineage>
        <taxon>Eukaryota</taxon>
        <taxon>Fungi</taxon>
        <taxon>Dikarya</taxon>
        <taxon>Basidiomycota</taxon>
        <taxon>Pucciniomycotina</taxon>
        <taxon>Microbotryomycetes</taxon>
        <taxon>Microbotryales</taxon>
        <taxon>Microbotryaceae</taxon>
        <taxon>Microbotryum</taxon>
    </lineage>
</organism>
<feature type="compositionally biased region" description="Basic and acidic residues" evidence="1">
    <location>
        <begin position="409"/>
        <end position="418"/>
    </location>
</feature>
<accession>A0A2X0P5E0</accession>
<proteinExistence type="predicted"/>
<feature type="compositionally biased region" description="Basic and acidic residues" evidence="1">
    <location>
        <begin position="381"/>
        <end position="402"/>
    </location>
</feature>
<dbReference type="AntiFam" id="ANF00142">
    <property type="entry name" value="Shadow ORF (opposite yadG)"/>
</dbReference>
<dbReference type="AlphaFoldDB" id="A0A2X0P5E0"/>
<feature type="region of interest" description="Disordered" evidence="1">
    <location>
        <begin position="381"/>
        <end position="418"/>
    </location>
</feature>
<sequence length="418" mass="45454">MLLQVLLRDQLKVDALLGQQLKVSALFGDAAVLQNVDDVRGLNCRETMRDGDRRSTFGGLVERRLYNLLGFGVECRGRFVQQQDLGVADQGTSNGDALLLTTRELRSFATDLGRVPIGQGHDKVVNVGILASSLDLLLWLLRDKRHVVTVRVDIEARDVLTIDHDVAGQGIVESFDKLNQSRFTATGGADDGDELSWLDLEIEATEYADVRSGRVTEMDVLELDVAVALGQLLAARILGVDLGARVHQVNSIGGGTSGLGHVGDIVEDIASLNGTKHNRDHGDEEGARRQFAVDELVRTVPENQADDEEGERLRDRIPHVGPKRGAVRDMHRLVEVLGVDTAAVRFPGQGSNGSDRTRCLAGHLGGLFVALLVFDVLEHNDPKSDDTGGDCDRHARNTDESKLPCVGKTNDRTSEQSN</sequence>
<keyword evidence="3" id="KW-1185">Reference proteome</keyword>
<dbReference type="Proteomes" id="UP000249464">
    <property type="component" value="Unassembled WGS sequence"/>
</dbReference>
<gene>
    <name evidence="2" type="primary">BQ5605_C001g00146</name>
    <name evidence="2" type="ORF">BQ5605_C001G00146</name>
</gene>
<dbReference type="AntiFam" id="ANF00095">
    <property type="entry name" value="Shadow ORF (opposite ABC transporters)"/>
</dbReference>
<evidence type="ECO:0000256" key="1">
    <source>
        <dbReference type="SAM" id="MobiDB-lite"/>
    </source>
</evidence>
<evidence type="ECO:0000313" key="2">
    <source>
        <dbReference type="EMBL" id="SGY44352.1"/>
    </source>
</evidence>